<keyword evidence="2" id="KW-0229">DNA integration</keyword>
<evidence type="ECO:0000256" key="5">
    <source>
        <dbReference type="PROSITE-ProRule" id="PRU01248"/>
    </source>
</evidence>
<gene>
    <name evidence="8" type="ORF">C8J48_1876</name>
</gene>
<sequence length="381" mass="43825">MKGYFRKRGKTWSFTLDIGKDAQSKRKQKTKGGFKTKKDAERACNELINQINRGEYFEPTQATLKEFLHEWLESSAKPSLRPGTLDTHQIVIGKHIIPELGNIKLTNLTPVHIQKFYSNKLAADLSAEYVRYMHSILRNSLGQAVKWQMISKNPAELVTPPKITGKEKTTWTIEEANQFLRYVAENDERFFISYLLAIHTGMRQGEILGLRWKDCDLDNNRLSVIQTLCRTSKGLIFQEPKTKGSKRVIALTDEIVATLKKYKATQNRHKLLLGTAYEDHDLLVCTLEGKPIHPRNLQRHFHRMIQQAEVPKIRFHDLRHTHASIMLQLGEHPKIVSERLGHSRTSITLDIYSHVIPNLQAEAAKKFGDAMKGKDQRKSNE</sequence>
<keyword evidence="3 5" id="KW-0238">DNA-binding</keyword>
<name>A0A2T4ZBJ5_9BACL</name>
<evidence type="ECO:0000256" key="2">
    <source>
        <dbReference type="ARBA" id="ARBA00022908"/>
    </source>
</evidence>
<dbReference type="InterPro" id="IPR011010">
    <property type="entry name" value="DNA_brk_join_enz"/>
</dbReference>
<feature type="domain" description="Core-binding (CB)" evidence="7">
    <location>
        <begin position="62"/>
        <end position="145"/>
    </location>
</feature>
<comment type="caution">
    <text evidence="8">The sequence shown here is derived from an EMBL/GenBank/DDBJ whole genome shotgun (WGS) entry which is preliminary data.</text>
</comment>
<dbReference type="PROSITE" id="PS51898">
    <property type="entry name" value="TYR_RECOMBINASE"/>
    <property type="match status" value="1"/>
</dbReference>
<dbReference type="Pfam" id="PF14659">
    <property type="entry name" value="Phage_int_SAM_3"/>
    <property type="match status" value="1"/>
</dbReference>
<dbReference type="EMBL" id="PZZP01000001">
    <property type="protein sequence ID" value="PTM59270.1"/>
    <property type="molecule type" value="Genomic_DNA"/>
</dbReference>
<evidence type="ECO:0000313" key="9">
    <source>
        <dbReference type="Proteomes" id="UP000241639"/>
    </source>
</evidence>
<dbReference type="InterPro" id="IPR002104">
    <property type="entry name" value="Integrase_catalytic"/>
</dbReference>
<dbReference type="OrthoDB" id="9803188at2"/>
<dbReference type="Proteomes" id="UP000241639">
    <property type="component" value="Unassembled WGS sequence"/>
</dbReference>
<accession>A0A2T4ZBJ5</accession>
<reference evidence="8 9" key="1">
    <citation type="submission" date="2018-04" db="EMBL/GenBank/DDBJ databases">
        <title>Genomic Encyclopedia of Archaeal and Bacterial Type Strains, Phase II (KMG-II): from individual species to whole genera.</title>
        <authorList>
            <person name="Goeker M."/>
        </authorList>
    </citation>
    <scope>NUCLEOTIDE SEQUENCE [LARGE SCALE GENOMIC DNA]</scope>
    <source>
        <strain evidence="8 9">DSM 45169</strain>
    </source>
</reference>
<evidence type="ECO:0000313" key="8">
    <source>
        <dbReference type="EMBL" id="PTM59270.1"/>
    </source>
</evidence>
<feature type="domain" description="Tyr recombinase" evidence="6">
    <location>
        <begin position="166"/>
        <end position="365"/>
    </location>
</feature>
<evidence type="ECO:0000259" key="7">
    <source>
        <dbReference type="PROSITE" id="PS51900"/>
    </source>
</evidence>
<dbReference type="Gene3D" id="1.10.443.10">
    <property type="entry name" value="Intergrase catalytic core"/>
    <property type="match status" value="1"/>
</dbReference>
<dbReference type="CDD" id="cd01189">
    <property type="entry name" value="INT_ICEBs1_C_like"/>
    <property type="match status" value="1"/>
</dbReference>
<dbReference type="GO" id="GO:0015074">
    <property type="term" value="P:DNA integration"/>
    <property type="evidence" value="ECO:0007669"/>
    <property type="project" value="UniProtKB-KW"/>
</dbReference>
<evidence type="ECO:0000256" key="1">
    <source>
        <dbReference type="ARBA" id="ARBA00008857"/>
    </source>
</evidence>
<dbReference type="PANTHER" id="PTHR30629:SF2">
    <property type="entry name" value="PROPHAGE INTEGRASE INTS-RELATED"/>
    <property type="match status" value="1"/>
</dbReference>
<dbReference type="RefSeq" id="WP_107726129.1">
    <property type="nucleotide sequence ID" value="NZ_PZZP01000001.1"/>
</dbReference>
<dbReference type="InterPro" id="IPR004107">
    <property type="entry name" value="Integrase_SAM-like_N"/>
</dbReference>
<keyword evidence="9" id="KW-1185">Reference proteome</keyword>
<dbReference type="InterPro" id="IPR010998">
    <property type="entry name" value="Integrase_recombinase_N"/>
</dbReference>
<dbReference type="Pfam" id="PF00589">
    <property type="entry name" value="Phage_integrase"/>
    <property type="match status" value="1"/>
</dbReference>
<dbReference type="AlphaFoldDB" id="A0A2T4ZBJ5"/>
<dbReference type="GO" id="GO:0006310">
    <property type="term" value="P:DNA recombination"/>
    <property type="evidence" value="ECO:0007669"/>
    <property type="project" value="UniProtKB-KW"/>
</dbReference>
<keyword evidence="4" id="KW-0233">DNA recombination</keyword>
<evidence type="ECO:0000256" key="4">
    <source>
        <dbReference type="ARBA" id="ARBA00023172"/>
    </source>
</evidence>
<dbReference type="InterPro" id="IPR028259">
    <property type="entry name" value="AP2-like_int_N"/>
</dbReference>
<evidence type="ECO:0000259" key="6">
    <source>
        <dbReference type="PROSITE" id="PS51898"/>
    </source>
</evidence>
<dbReference type="InterPro" id="IPR013762">
    <property type="entry name" value="Integrase-like_cat_sf"/>
</dbReference>
<comment type="similarity">
    <text evidence="1">Belongs to the 'phage' integrase family.</text>
</comment>
<dbReference type="Gene3D" id="1.10.150.130">
    <property type="match status" value="1"/>
</dbReference>
<protein>
    <submittedName>
        <fullName evidence="8">Site-specific recombinase XerC</fullName>
    </submittedName>
</protein>
<dbReference type="InterPro" id="IPR044068">
    <property type="entry name" value="CB"/>
</dbReference>
<dbReference type="InterPro" id="IPR050808">
    <property type="entry name" value="Phage_Integrase"/>
</dbReference>
<dbReference type="PROSITE" id="PS51900">
    <property type="entry name" value="CB"/>
    <property type="match status" value="1"/>
</dbReference>
<dbReference type="PANTHER" id="PTHR30629">
    <property type="entry name" value="PROPHAGE INTEGRASE"/>
    <property type="match status" value="1"/>
</dbReference>
<dbReference type="SUPFAM" id="SSF56349">
    <property type="entry name" value="DNA breaking-rejoining enzymes"/>
    <property type="match status" value="1"/>
</dbReference>
<proteinExistence type="inferred from homology"/>
<evidence type="ECO:0000256" key="3">
    <source>
        <dbReference type="ARBA" id="ARBA00023125"/>
    </source>
</evidence>
<dbReference type="GO" id="GO:0003677">
    <property type="term" value="F:DNA binding"/>
    <property type="evidence" value="ECO:0007669"/>
    <property type="project" value="UniProtKB-UniRule"/>
</dbReference>
<organism evidence="8 9">
    <name type="scientific">Desmospora activa DSM 45169</name>
    <dbReference type="NCBI Taxonomy" id="1121389"/>
    <lineage>
        <taxon>Bacteria</taxon>
        <taxon>Bacillati</taxon>
        <taxon>Bacillota</taxon>
        <taxon>Bacilli</taxon>
        <taxon>Bacillales</taxon>
        <taxon>Thermoactinomycetaceae</taxon>
        <taxon>Desmospora</taxon>
    </lineage>
</organism>
<dbReference type="Pfam" id="PF14657">
    <property type="entry name" value="Arm-DNA-bind_4"/>
    <property type="match status" value="1"/>
</dbReference>